<evidence type="ECO:0000313" key="2">
    <source>
        <dbReference type="EMBL" id="GIF02129.1"/>
    </source>
</evidence>
<keyword evidence="3" id="KW-1185">Reference proteome</keyword>
<organism evidence="2 3">
    <name type="scientific">Paractinoplanes rishiriensis</name>
    <dbReference type="NCBI Taxonomy" id="1050105"/>
    <lineage>
        <taxon>Bacteria</taxon>
        <taxon>Bacillati</taxon>
        <taxon>Actinomycetota</taxon>
        <taxon>Actinomycetes</taxon>
        <taxon>Micromonosporales</taxon>
        <taxon>Micromonosporaceae</taxon>
        <taxon>Paractinoplanes</taxon>
    </lineage>
</organism>
<dbReference type="InterPro" id="IPR029068">
    <property type="entry name" value="Glyas_Bleomycin-R_OHBP_Dase"/>
</dbReference>
<evidence type="ECO:0000313" key="3">
    <source>
        <dbReference type="Proteomes" id="UP000636960"/>
    </source>
</evidence>
<protein>
    <recommendedName>
        <fullName evidence="1">VOC domain-containing protein</fullName>
    </recommendedName>
</protein>
<reference evidence="2" key="1">
    <citation type="submission" date="2021-01" db="EMBL/GenBank/DDBJ databases">
        <title>Whole genome shotgun sequence of Actinoplanes rishiriensis NBRC 108556.</title>
        <authorList>
            <person name="Komaki H."/>
            <person name="Tamura T."/>
        </authorList>
    </citation>
    <scope>NUCLEOTIDE SEQUENCE</scope>
    <source>
        <strain evidence="2">NBRC 108556</strain>
    </source>
</reference>
<name>A0A919MZY5_9ACTN</name>
<dbReference type="SUPFAM" id="SSF54593">
    <property type="entry name" value="Glyoxalase/Bleomycin resistance protein/Dihydroxybiphenyl dioxygenase"/>
    <property type="match status" value="1"/>
</dbReference>
<dbReference type="Pfam" id="PF00903">
    <property type="entry name" value="Glyoxalase"/>
    <property type="match status" value="1"/>
</dbReference>
<dbReference type="Gene3D" id="3.10.180.10">
    <property type="entry name" value="2,3-Dihydroxybiphenyl 1,2-Dioxygenase, domain 1"/>
    <property type="match status" value="1"/>
</dbReference>
<feature type="domain" description="VOC" evidence="1">
    <location>
        <begin position="6"/>
        <end position="131"/>
    </location>
</feature>
<evidence type="ECO:0000259" key="1">
    <source>
        <dbReference type="PROSITE" id="PS51819"/>
    </source>
</evidence>
<gene>
    <name evidence="2" type="ORF">Ari01nite_95930</name>
</gene>
<dbReference type="Proteomes" id="UP000636960">
    <property type="component" value="Unassembled WGS sequence"/>
</dbReference>
<accession>A0A919MZY5</accession>
<dbReference type="InterPro" id="IPR004360">
    <property type="entry name" value="Glyas_Fos-R_dOase_dom"/>
</dbReference>
<comment type="caution">
    <text evidence="2">The sequence shown here is derived from an EMBL/GenBank/DDBJ whole genome shotgun (WGS) entry which is preliminary data.</text>
</comment>
<dbReference type="PROSITE" id="PS51819">
    <property type="entry name" value="VOC"/>
    <property type="match status" value="1"/>
</dbReference>
<dbReference type="InterPro" id="IPR037523">
    <property type="entry name" value="VOC_core"/>
</dbReference>
<dbReference type="EMBL" id="BOMV01000121">
    <property type="protein sequence ID" value="GIF02129.1"/>
    <property type="molecule type" value="Genomic_DNA"/>
</dbReference>
<proteinExistence type="predicted"/>
<dbReference type="RefSeq" id="WP_239163660.1">
    <property type="nucleotide sequence ID" value="NZ_BOMV01000121.1"/>
</dbReference>
<sequence>MSRRGRLHHLELWMDDATSDHGPWPWLLQRLGYTLDSTWATGRSWANGDACIVLESGDHHVRGHQDRLRSGMNHLALWAGTRDQVDAVAAEAVQHGWTLMFPDRHPYAGGPDSYAAYLEDTCGFEVELVAQDMTSS</sequence>
<dbReference type="AlphaFoldDB" id="A0A919MZY5"/>